<evidence type="ECO:0000313" key="2">
    <source>
        <dbReference type="Proteomes" id="UP000076842"/>
    </source>
</evidence>
<dbReference type="Proteomes" id="UP000076842">
    <property type="component" value="Unassembled WGS sequence"/>
</dbReference>
<dbReference type="AlphaFoldDB" id="A0A165GBR7"/>
<sequence>MLCFCAHLYIDNVSGRSLFSQTAVMTATPTVLFRDGYPVPSVQNKYCTHHIDPEQASQSRSRSARMYLTPFRAFCPGCLGLGAGAGWGWGLSGCVHTRRSRGVAGIRYGTVWNAPRPESEAEADAGSLSLAPLCDGVWGGRGTRRAPCAVRRAAERPAGHPRADRTDPPCHLTCRVPYGR</sequence>
<name>A0A165GBR7_9BASI</name>
<gene>
    <name evidence="1" type="ORF">CALCODRAFT_268599</name>
</gene>
<accession>A0A165GBR7</accession>
<proteinExistence type="predicted"/>
<dbReference type="InParanoid" id="A0A165GBR7"/>
<reference evidence="1 2" key="1">
    <citation type="journal article" date="2016" name="Mol. Biol. Evol.">
        <title>Comparative Genomics of Early-Diverging Mushroom-Forming Fungi Provides Insights into the Origins of Lignocellulose Decay Capabilities.</title>
        <authorList>
            <person name="Nagy L.G."/>
            <person name="Riley R."/>
            <person name="Tritt A."/>
            <person name="Adam C."/>
            <person name="Daum C."/>
            <person name="Floudas D."/>
            <person name="Sun H."/>
            <person name="Yadav J.S."/>
            <person name="Pangilinan J."/>
            <person name="Larsson K.H."/>
            <person name="Matsuura K."/>
            <person name="Barry K."/>
            <person name="Labutti K."/>
            <person name="Kuo R."/>
            <person name="Ohm R.A."/>
            <person name="Bhattacharya S.S."/>
            <person name="Shirouzu T."/>
            <person name="Yoshinaga Y."/>
            <person name="Martin F.M."/>
            <person name="Grigoriev I.V."/>
            <person name="Hibbett D.S."/>
        </authorList>
    </citation>
    <scope>NUCLEOTIDE SEQUENCE [LARGE SCALE GENOMIC DNA]</scope>
    <source>
        <strain evidence="1 2">HHB12733</strain>
    </source>
</reference>
<dbReference type="EMBL" id="KV423958">
    <property type="protein sequence ID" value="KZT57872.1"/>
    <property type="molecule type" value="Genomic_DNA"/>
</dbReference>
<evidence type="ECO:0000313" key="1">
    <source>
        <dbReference type="EMBL" id="KZT57872.1"/>
    </source>
</evidence>
<protein>
    <submittedName>
        <fullName evidence="1">Uncharacterized protein</fullName>
    </submittedName>
</protein>
<keyword evidence="2" id="KW-1185">Reference proteome</keyword>
<organism evidence="1 2">
    <name type="scientific">Calocera cornea HHB12733</name>
    <dbReference type="NCBI Taxonomy" id="1353952"/>
    <lineage>
        <taxon>Eukaryota</taxon>
        <taxon>Fungi</taxon>
        <taxon>Dikarya</taxon>
        <taxon>Basidiomycota</taxon>
        <taxon>Agaricomycotina</taxon>
        <taxon>Dacrymycetes</taxon>
        <taxon>Dacrymycetales</taxon>
        <taxon>Dacrymycetaceae</taxon>
        <taxon>Calocera</taxon>
    </lineage>
</organism>